<dbReference type="KEGG" id="sfa:Sfla_0571"/>
<proteinExistence type="predicted"/>
<dbReference type="AlphaFoldDB" id="A0A8D3WCW4"/>
<dbReference type="SUPFAM" id="SSF81901">
    <property type="entry name" value="HCP-like"/>
    <property type="match status" value="2"/>
</dbReference>
<reference evidence="1 2" key="1">
    <citation type="submission" date="2011-01" db="EMBL/GenBank/DDBJ databases">
        <title>Complete sequence of chromosome of Streptomyces flavogriseus ATCC 33331.</title>
        <authorList>
            <consortium name="US DOE Joint Genome Institute"/>
            <person name="Lucas S."/>
            <person name="Copeland A."/>
            <person name="Lapidus A."/>
            <person name="Cheng J.-F."/>
            <person name="Goodwin L."/>
            <person name="Pitluck S."/>
            <person name="Davenport K."/>
            <person name="Detter J.C."/>
            <person name="Han C."/>
            <person name="Tapia R."/>
            <person name="Land M."/>
            <person name="Hauser L."/>
            <person name="Kyrpides N."/>
            <person name="Ivanova N."/>
            <person name="Ovchinnikova G."/>
            <person name="Pagani I."/>
            <person name="Brumm P."/>
            <person name="Mead D."/>
            <person name="Woyke T."/>
        </authorList>
    </citation>
    <scope>NUCLEOTIDE SEQUENCE [LARGE SCALE GENOMIC DNA]</scope>
    <source>
        <strain evidence="2">ATCC 33331 / IAF-45CD</strain>
    </source>
</reference>
<gene>
    <name evidence="1" type="ordered locus">Sfla_0571</name>
</gene>
<protein>
    <submittedName>
        <fullName evidence="1">Sel1 domain protein repeat-containing protein</fullName>
    </submittedName>
</protein>
<accession>A0A8D3WCW4</accession>
<name>A0A8D3WCW4_STRFA</name>
<evidence type="ECO:0000313" key="2">
    <source>
        <dbReference type="Proteomes" id="UP000002066"/>
    </source>
</evidence>
<dbReference type="EMBL" id="CP002475">
    <property type="protein sequence ID" value="ADW02035.1"/>
    <property type="molecule type" value="Genomic_DNA"/>
</dbReference>
<sequence>MGRPISQLDPFDLEVHHSVDVIPTHRFADGWTVQDDTGLTTSRSTDPPALSALTPYMMRAHDRLLRDVVRRAEAGQSGMAMLVGSSSCGKTRACWEAVQSLADGWKLWHPFDPTRPEAALADIQNVGPRTVVWLNEAQHYLLPSTGSLGERVVAGLRALLQDQTRRPILVLGTVWPEYWAMLTALPRAGTPDLHEQARKLLAGTNVSVPSSFSAADLAAIRRGEVRDPRLLYAAQRAADGQVTQYLAGAPVLLERYHNAPPNARAVLEAAMDARRLGNGLAIPHLLLAAAAPGYLTDQEWDQNSDDWFEEALAYTSQPCHGARGALTRIKPRPGQEVFETPQYRLADYLEQHGRDRRVNRSVPTDLWEAAYVHAHNEDQFAFGRSARAERHKSVDHLRFVLKAAEAGDHAAAWEAAEELNKLGRHTHALALYQRAASGAAFAVARRKAAGLLQKLGRTDEAVDEYKEAAALGHLSSVHVVVELMLGQDQAAAAAAWIKQLAEQTDMDVLDTAITLLKRAEHETDILRWLCDLADKGRPGAMGRAAELMQQADRSQEAAVWLTGLANSGFLGAELLVAEVLEEDGLIDEAIEWYRRAAKSGYPSARSALARLTVQDPPDVVE</sequence>
<dbReference type="InterPro" id="IPR011990">
    <property type="entry name" value="TPR-like_helical_dom_sf"/>
</dbReference>
<organism evidence="1 2">
    <name type="scientific">Streptomyces pratensis (strain ATCC 33331 / IAF-45CD)</name>
    <dbReference type="NCBI Taxonomy" id="591167"/>
    <lineage>
        <taxon>Bacteria</taxon>
        <taxon>Bacillati</taxon>
        <taxon>Actinomycetota</taxon>
        <taxon>Actinomycetes</taxon>
        <taxon>Kitasatosporales</taxon>
        <taxon>Streptomycetaceae</taxon>
        <taxon>Streptomyces</taxon>
    </lineage>
</organism>
<dbReference type="Proteomes" id="UP000002066">
    <property type="component" value="Chromosome"/>
</dbReference>
<dbReference type="Gene3D" id="1.25.40.10">
    <property type="entry name" value="Tetratricopeptide repeat domain"/>
    <property type="match status" value="2"/>
</dbReference>
<evidence type="ECO:0000313" key="1">
    <source>
        <dbReference type="EMBL" id="ADW02035.1"/>
    </source>
</evidence>